<dbReference type="CDD" id="cd00170">
    <property type="entry name" value="SEC14"/>
    <property type="match status" value="1"/>
</dbReference>
<gene>
    <name evidence="2" type="ORF">PPL_09013</name>
</gene>
<dbReference type="InterPro" id="IPR001251">
    <property type="entry name" value="CRAL-TRIO_dom"/>
</dbReference>
<comment type="caution">
    <text evidence="2">The sequence shown here is derived from an EMBL/GenBank/DDBJ whole genome shotgun (WGS) entry which is preliminary data.</text>
</comment>
<evidence type="ECO:0000313" key="3">
    <source>
        <dbReference type="Proteomes" id="UP000001396"/>
    </source>
</evidence>
<dbReference type="RefSeq" id="XP_020430487.1">
    <property type="nucleotide sequence ID" value="XM_020579812.1"/>
</dbReference>
<feature type="domain" description="CRAL-TRIO" evidence="1">
    <location>
        <begin position="42"/>
        <end position="228"/>
    </location>
</feature>
<dbReference type="STRING" id="670386.D3BKD2"/>
<dbReference type="GeneID" id="31364489"/>
<name>D3BKD2_HETP5</name>
<evidence type="ECO:0000259" key="1">
    <source>
        <dbReference type="PROSITE" id="PS50191"/>
    </source>
</evidence>
<evidence type="ECO:0000313" key="2">
    <source>
        <dbReference type="EMBL" id="EFA78362.1"/>
    </source>
</evidence>
<protein>
    <recommendedName>
        <fullName evidence="1">CRAL-TRIO domain-containing protein</fullName>
    </recommendedName>
</protein>
<accession>D3BKD2</accession>
<dbReference type="Proteomes" id="UP000001396">
    <property type="component" value="Unassembled WGS sequence"/>
</dbReference>
<dbReference type="SMART" id="SM00516">
    <property type="entry name" value="SEC14"/>
    <property type="match status" value="1"/>
</dbReference>
<dbReference type="PANTHER" id="PTHR48411:SF1">
    <property type="entry name" value="OS01G0948300 PROTEIN"/>
    <property type="match status" value="1"/>
</dbReference>
<reference evidence="2 3" key="1">
    <citation type="journal article" date="2011" name="Genome Res.">
        <title>Phylogeny-wide analysis of social amoeba genomes highlights ancient origins for complex intercellular communication.</title>
        <authorList>
            <person name="Heidel A.J."/>
            <person name="Lawal H.M."/>
            <person name="Felder M."/>
            <person name="Schilde C."/>
            <person name="Helps N.R."/>
            <person name="Tunggal B."/>
            <person name="Rivero F."/>
            <person name="John U."/>
            <person name="Schleicher M."/>
            <person name="Eichinger L."/>
            <person name="Platzer M."/>
            <person name="Noegel A.A."/>
            <person name="Schaap P."/>
            <person name="Gloeckner G."/>
        </authorList>
    </citation>
    <scope>NUCLEOTIDE SEQUENCE [LARGE SCALE GENOMIC DNA]</scope>
    <source>
        <strain evidence="3">ATCC 26659 / Pp 5 / PN500</strain>
    </source>
</reference>
<dbReference type="EMBL" id="ADBJ01000038">
    <property type="protein sequence ID" value="EFA78362.1"/>
    <property type="molecule type" value="Genomic_DNA"/>
</dbReference>
<dbReference type="AlphaFoldDB" id="D3BKD2"/>
<organism evidence="2 3">
    <name type="scientific">Heterostelium pallidum (strain ATCC 26659 / Pp 5 / PN500)</name>
    <name type="common">Cellular slime mold</name>
    <name type="synonym">Polysphondylium pallidum</name>
    <dbReference type="NCBI Taxonomy" id="670386"/>
    <lineage>
        <taxon>Eukaryota</taxon>
        <taxon>Amoebozoa</taxon>
        <taxon>Evosea</taxon>
        <taxon>Eumycetozoa</taxon>
        <taxon>Dictyostelia</taxon>
        <taxon>Acytosteliales</taxon>
        <taxon>Acytosteliaceae</taxon>
        <taxon>Heterostelium</taxon>
    </lineage>
</organism>
<dbReference type="OMA" id="FLSEKFW"/>
<dbReference type="Gene3D" id="3.40.525.10">
    <property type="entry name" value="CRAL-TRIO lipid binding domain"/>
    <property type="match status" value="1"/>
</dbReference>
<sequence length="266" mass="30437">MTEMNNITTSSTTTNTATSSILITELEDVTPQYKEMMDRAKVEDFSDIEQSQCFIPVGCDTDGSPVYLIIATNLPIGKEGLEKLLKYICLTLEPIVKGSQYTLVYSHHLLRNESTPEKSWLTSTYQMLPRKYVCLNYIYGYNYNYLNVNLILISTFSFKKNLKHFYIIHPSTWLRVMFMAMSPFLSEKVWRNKLAYIDYIQELPDTLDRALIKSKLPEAVREYDEELLGKPEVAEQVMSTMESLGKELLSAFATPSLLGGDPAKWG</sequence>
<proteinExistence type="predicted"/>
<keyword evidence="3" id="KW-1185">Reference proteome</keyword>
<dbReference type="SUPFAM" id="SSF52087">
    <property type="entry name" value="CRAL/TRIO domain"/>
    <property type="match status" value="1"/>
</dbReference>
<dbReference type="Pfam" id="PF13716">
    <property type="entry name" value="CRAL_TRIO_2"/>
    <property type="match status" value="1"/>
</dbReference>
<dbReference type="PANTHER" id="PTHR48411">
    <property type="entry name" value="OS01G0948300 PROTEIN"/>
    <property type="match status" value="1"/>
</dbReference>
<dbReference type="InParanoid" id="D3BKD2"/>
<dbReference type="PROSITE" id="PS50191">
    <property type="entry name" value="CRAL_TRIO"/>
    <property type="match status" value="1"/>
</dbReference>
<dbReference type="InterPro" id="IPR036865">
    <property type="entry name" value="CRAL-TRIO_dom_sf"/>
</dbReference>